<dbReference type="RefSeq" id="WP_157683848.1">
    <property type="nucleotide sequence ID" value="NZ_LT629772.1"/>
</dbReference>
<dbReference type="STRING" id="630515.SAMN04489812_5894"/>
<gene>
    <name evidence="1" type="ORF">SAMN04489812_5894</name>
</gene>
<accession>A0A1H2AFG0</accession>
<reference evidence="1 2" key="1">
    <citation type="submission" date="2016-10" db="EMBL/GenBank/DDBJ databases">
        <authorList>
            <person name="de Groot N.N."/>
        </authorList>
    </citation>
    <scope>NUCLEOTIDE SEQUENCE [LARGE SCALE GENOMIC DNA]</scope>
    <source>
        <strain evidence="1 2">DSM 21800</strain>
    </source>
</reference>
<proteinExistence type="predicted"/>
<evidence type="ECO:0000313" key="2">
    <source>
        <dbReference type="Proteomes" id="UP000199103"/>
    </source>
</evidence>
<dbReference type="Proteomes" id="UP000199103">
    <property type="component" value="Chromosome I"/>
</dbReference>
<evidence type="ECO:0000313" key="1">
    <source>
        <dbReference type="EMBL" id="SDT44660.1"/>
    </source>
</evidence>
<keyword evidence="2" id="KW-1185">Reference proteome</keyword>
<protein>
    <submittedName>
        <fullName evidence="1">Uncharacterized protein</fullName>
    </submittedName>
</protein>
<dbReference type="AlphaFoldDB" id="A0A1H2AFG0"/>
<dbReference type="EMBL" id="LT629772">
    <property type="protein sequence ID" value="SDT44660.1"/>
    <property type="molecule type" value="Genomic_DNA"/>
</dbReference>
<organism evidence="1 2">
    <name type="scientific">Microlunatus soli</name>
    <dbReference type="NCBI Taxonomy" id="630515"/>
    <lineage>
        <taxon>Bacteria</taxon>
        <taxon>Bacillati</taxon>
        <taxon>Actinomycetota</taxon>
        <taxon>Actinomycetes</taxon>
        <taxon>Propionibacteriales</taxon>
        <taxon>Propionibacteriaceae</taxon>
        <taxon>Microlunatus</taxon>
    </lineage>
</organism>
<sequence length="55" mass="6258">MELDRVFNGNGLNGAAEHRNYKIVENKPVRYMVCLVDSKNDSTPERCSAWEDDVA</sequence>
<name>A0A1H2AFG0_9ACTN</name>